<dbReference type="InterPro" id="IPR001241">
    <property type="entry name" value="Topo_IIA"/>
</dbReference>
<dbReference type="Gene3D" id="3.30.1490.30">
    <property type="match status" value="1"/>
</dbReference>
<dbReference type="SUPFAM" id="SSF56719">
    <property type="entry name" value="Type II DNA topoisomerase"/>
    <property type="match status" value="1"/>
</dbReference>
<evidence type="ECO:0000256" key="3">
    <source>
        <dbReference type="ARBA" id="ARBA00001936"/>
    </source>
</evidence>
<dbReference type="InterPro" id="IPR006171">
    <property type="entry name" value="TOPRIM_dom"/>
</dbReference>
<feature type="region of interest" description="Disordered" evidence="21">
    <location>
        <begin position="1149"/>
        <end position="1174"/>
    </location>
</feature>
<evidence type="ECO:0000256" key="11">
    <source>
        <dbReference type="ARBA" id="ARBA00022840"/>
    </source>
</evidence>
<gene>
    <name evidence="24" type="ORF">ANCDUO_11956</name>
</gene>
<dbReference type="SMART" id="SM00434">
    <property type="entry name" value="TOP4c"/>
    <property type="match status" value="1"/>
</dbReference>
<evidence type="ECO:0000256" key="16">
    <source>
        <dbReference type="ARBA" id="ARBA00023242"/>
    </source>
</evidence>
<keyword evidence="7" id="KW-0132">Cell division</keyword>
<dbReference type="PROSITE" id="PS50880">
    <property type="entry name" value="TOPRIM"/>
    <property type="match status" value="1"/>
</dbReference>
<dbReference type="Gene3D" id="3.30.230.10">
    <property type="match status" value="1"/>
</dbReference>
<dbReference type="GO" id="GO:0000712">
    <property type="term" value="P:resolution of meiotic recombination intermediates"/>
    <property type="evidence" value="ECO:0007669"/>
    <property type="project" value="TreeGrafter"/>
</dbReference>
<comment type="subcellular location">
    <subcellularLocation>
        <location evidence="5">Nucleus</location>
    </subcellularLocation>
</comment>
<dbReference type="InterPro" id="IPR014721">
    <property type="entry name" value="Ribsml_uS5_D2-typ_fold_subgr"/>
</dbReference>
<evidence type="ECO:0000313" key="25">
    <source>
        <dbReference type="Proteomes" id="UP000054047"/>
    </source>
</evidence>
<keyword evidence="9 19" id="KW-0547">Nucleotide-binding</keyword>
<evidence type="ECO:0000256" key="4">
    <source>
        <dbReference type="ARBA" id="ARBA00001946"/>
    </source>
</evidence>
<dbReference type="CDD" id="cd16930">
    <property type="entry name" value="HATPase_TopII-like"/>
    <property type="match status" value="1"/>
</dbReference>
<dbReference type="FunFam" id="3.30.565.10:FF:000004">
    <property type="entry name" value="DNA topoisomerase 2"/>
    <property type="match status" value="1"/>
</dbReference>
<keyword evidence="10" id="KW-0498">Mitosis</keyword>
<comment type="catalytic activity">
    <reaction evidence="1 18 19">
        <text>ATP-dependent breakage, passage and rejoining of double-stranded DNA.</text>
        <dbReference type="EC" id="5.6.2.2"/>
    </reaction>
</comment>
<dbReference type="InterPro" id="IPR013506">
    <property type="entry name" value="Topo_IIA_bsu_dom2"/>
</dbReference>
<evidence type="ECO:0000256" key="9">
    <source>
        <dbReference type="ARBA" id="ARBA00022741"/>
    </source>
</evidence>
<feature type="compositionally biased region" description="Acidic residues" evidence="21">
    <location>
        <begin position="1151"/>
        <end position="1168"/>
    </location>
</feature>
<evidence type="ECO:0000256" key="15">
    <source>
        <dbReference type="ARBA" id="ARBA00023235"/>
    </source>
</evidence>
<feature type="region of interest" description="Disordered" evidence="21">
    <location>
        <begin position="1"/>
        <end position="46"/>
    </location>
</feature>
<proteinExistence type="inferred from homology"/>
<dbReference type="InterPro" id="IPR013760">
    <property type="entry name" value="Topo_IIA-like_dom_sf"/>
</dbReference>
<dbReference type="GO" id="GO:0006265">
    <property type="term" value="P:DNA topological change"/>
    <property type="evidence" value="ECO:0007669"/>
    <property type="project" value="UniProtKB-UniRule"/>
</dbReference>
<evidence type="ECO:0000256" key="17">
    <source>
        <dbReference type="ARBA" id="ARBA00023306"/>
    </source>
</evidence>
<evidence type="ECO:0000256" key="8">
    <source>
        <dbReference type="ARBA" id="ARBA00022723"/>
    </source>
</evidence>
<feature type="active site" description="O-(5'-phospho-DNA)-tyrosine intermediate" evidence="18">
    <location>
        <position position="855"/>
    </location>
</feature>
<feature type="domain" description="Topo IIA-type catalytic" evidence="23">
    <location>
        <begin position="765"/>
        <end position="1227"/>
    </location>
</feature>
<dbReference type="CDD" id="cd03365">
    <property type="entry name" value="TOPRIM_TopoIIA"/>
    <property type="match status" value="1"/>
</dbReference>
<dbReference type="PRINTS" id="PR01158">
    <property type="entry name" value="TOPISMRASEII"/>
</dbReference>
<dbReference type="InterPro" id="IPR034157">
    <property type="entry name" value="TOPRIM_TopoII"/>
</dbReference>
<evidence type="ECO:0000256" key="14">
    <source>
        <dbReference type="ARBA" id="ARBA00023125"/>
    </source>
</evidence>
<sequence>MSDSDDSDFFVDESPKKKAPAKKPAGEKKAPAKPKEPKEPKEKKEKIADISMTMTEEDKNVFTNIDQASKTGKKLAIEDIYQKKSQLEHILLRPDTYIGSVEYTEKTPMWIYDLETEKLVMKDIQYVPGLYKIYDEILVNAADNKQRDPKMNCIKINIDKEKNQISIYNNGKGIPVVHHKVENMYVPEMIFGTLLTSSNYDDSQRKVTGGRNGYGAKLCNIFSTEFTLETSSKEYGKAFKQTWINNMTKDKDCQIVKAAGEDYTKITFKPDLTKFKMKELDDDIVGLMCRRAYDVAGSTKGVKVLLNGKVLPVQGFKQYVEQYTKDLTGPTGEPIKVVYESVNDRWEVALTVSEKGFQQVSFVNSIATTKGGRHVDYVADQMVSKLIDVIKKKVGKSTVNVKPFQVKNHMWVFVNCLIENPTFDSQTKETMTLQAKSFGSKCELSEKFSKQAINCGVVDAVLAWVRFKQQEDMNKKCSGKKATKLKGIPKLEDANDAGTKNSQLCTLILTEGDSAKTLAVSGLGVVGRDRYGVFPLRGKLLNVREGNIKQVAENAEINALIKIIGLQYKKKYETEEDFKSLRYGKVMVMADQDQDGSHIKGLVINFIHHNWPSLIQRNFVEEFITPIVKATKGKDELSFFSIPEYNEWRNNTDNWKTYKIKYYKGLGTSTSKEAKEYFSDMVRHRIRFKYGGAEDDNAVDMAFSKKKIEERKDWLTKWMAEKKERRTRGLEEEYLYNKDTRAVTFSDFVNKELVLFSNTDNERSIPSLVDGFKPGQRKVLFACFKRADKREVKVAQLAGAVGELSAYHHGEASLMGTIINLAQDFVGSNNINLLLPIGQFGTRLQGGKDSASPRYIFTQLNPVARTIFPVYDDHVLRFLFEENQRIEPEWYCPIIPMVLVNGASGIGTGWSTSIHNYNPREICENMRKLIRGEQTKPMAPWFKGFRGTIEQLDPSRYVCSGEVAVLSDDTIEITELPIKTWTQTYKESVLEPMLESSDKKAPIISDFKEYHTDTTVRFVIKVANGKLKELEAEGLHKVFKLQTVLNTTSMVLFDASGCLRKFNTPEEICAEFFETRKQKYIERKAFMEGMLRAQSDRLTNQARFILAKIKGEIVMENKKKAAIVDQLIKKGFDPDPVKKWKEIQKKKELEQSGEYDATEEEEQEEEGGSGDQEVESKLSDYDYLVGMALIKLSEEEKNKLLKESDDKLRELRDLEAKSWADLWNADLDTFLEALAKQEAKEKADQEMSIKNAMKKFSKEEKPKGKKAAAFAAEVFPSKDGLRVEPGIDKAMKEKYDKIKAAATREKKPKVPKEPKEPKKPKKEGGDIKKFMSDEKKSPKKKKKRDEWDSDASSSELSDVDDAEESALFDDDEDVEEVIPKKDRAARGAPKRYSDADESIENGHAGEGDAGGDVVTIDDDDSPVKAEPKKSAPKRKVIESDGSFDGEPSPKKTKKAESKKPAAKKAVDGAGDAPAAKKTKKVEKPADDSIFEIPDDEDEDSPPPKKKAPAKKAEANGAGPAKKAAKGKAKKENGTSDSPKMTDFFGKKV</sequence>
<feature type="compositionally biased region" description="Acidic residues" evidence="21">
    <location>
        <begin position="1488"/>
        <end position="1500"/>
    </location>
</feature>
<keyword evidence="12" id="KW-0460">Magnesium</keyword>
<evidence type="ECO:0000256" key="13">
    <source>
        <dbReference type="ARBA" id="ARBA00023029"/>
    </source>
</evidence>
<evidence type="ECO:0000256" key="10">
    <source>
        <dbReference type="ARBA" id="ARBA00022776"/>
    </source>
</evidence>
<evidence type="ECO:0000256" key="2">
    <source>
        <dbReference type="ARBA" id="ARBA00001913"/>
    </source>
</evidence>
<keyword evidence="13 18" id="KW-0799">Topoisomerase</keyword>
<evidence type="ECO:0000259" key="23">
    <source>
        <dbReference type="PROSITE" id="PS52040"/>
    </source>
</evidence>
<feature type="compositionally biased region" description="Acidic residues" evidence="21">
    <location>
        <begin position="1357"/>
        <end position="1376"/>
    </location>
</feature>
<dbReference type="FunFam" id="3.90.199.10:FF:000002">
    <property type="entry name" value="DNA topoisomerase 2"/>
    <property type="match status" value="1"/>
</dbReference>
<dbReference type="EC" id="5.6.2.2" evidence="19"/>
<dbReference type="InterPro" id="IPR013759">
    <property type="entry name" value="Topo_IIA_B_C"/>
</dbReference>
<dbReference type="PROSITE" id="PS00177">
    <property type="entry name" value="TOPOISOMERASE_II"/>
    <property type="match status" value="1"/>
</dbReference>
<evidence type="ECO:0000256" key="12">
    <source>
        <dbReference type="ARBA" id="ARBA00022842"/>
    </source>
</evidence>
<dbReference type="FunFam" id="3.30.1490.30:FF:000001">
    <property type="entry name" value="DNA topoisomerase 2"/>
    <property type="match status" value="1"/>
</dbReference>
<evidence type="ECO:0000256" key="1">
    <source>
        <dbReference type="ARBA" id="ARBA00000185"/>
    </source>
</evidence>
<dbReference type="OrthoDB" id="276498at2759"/>
<dbReference type="CDD" id="cd00187">
    <property type="entry name" value="TOP4c"/>
    <property type="match status" value="1"/>
</dbReference>
<dbReference type="InterPro" id="IPR018522">
    <property type="entry name" value="TopoIIA_CS"/>
</dbReference>
<dbReference type="PANTHER" id="PTHR10169:SF62">
    <property type="entry name" value="DNA TOPOISOMERASE 2 TOP-2-RELATED"/>
    <property type="match status" value="1"/>
</dbReference>
<dbReference type="Proteomes" id="UP000054047">
    <property type="component" value="Unassembled WGS sequence"/>
</dbReference>
<dbReference type="GO" id="GO:0005634">
    <property type="term" value="C:nucleus"/>
    <property type="evidence" value="ECO:0007669"/>
    <property type="project" value="UniProtKB-SubCell"/>
</dbReference>
<dbReference type="Pfam" id="PF01751">
    <property type="entry name" value="Toprim"/>
    <property type="match status" value="1"/>
</dbReference>
<dbReference type="InterPro" id="IPR031660">
    <property type="entry name" value="TOPRIM_C"/>
</dbReference>
<evidence type="ECO:0000256" key="21">
    <source>
        <dbReference type="SAM" id="MobiDB-lite"/>
    </source>
</evidence>
<evidence type="ECO:0000256" key="7">
    <source>
        <dbReference type="ARBA" id="ARBA00022618"/>
    </source>
</evidence>
<keyword evidence="11 19" id="KW-0067">ATP-binding</keyword>
<dbReference type="FunFam" id="3.30.230.10:FF:000008">
    <property type="entry name" value="DNA topoisomerase 2"/>
    <property type="match status" value="1"/>
</dbReference>
<dbReference type="GO" id="GO:0005524">
    <property type="term" value="F:ATP binding"/>
    <property type="evidence" value="ECO:0007669"/>
    <property type="project" value="UniProtKB-UniRule"/>
</dbReference>
<dbReference type="GO" id="GO:0003918">
    <property type="term" value="F:DNA topoisomerase type II (double strand cut, ATP-hydrolyzing) activity"/>
    <property type="evidence" value="ECO:0007669"/>
    <property type="project" value="UniProtKB-UniRule"/>
</dbReference>
<comment type="subunit">
    <text evidence="19">Homodimer.</text>
</comment>
<comment type="function">
    <text evidence="19">Control of topological states of DNA by transient breakage and subsequent rejoining of DNA strands. Topoisomerase II makes double-strand breaks.</text>
</comment>
<dbReference type="FunFam" id="1.10.268.10:FF:000002">
    <property type="entry name" value="DNA topoisomerase 2"/>
    <property type="match status" value="1"/>
</dbReference>
<dbReference type="InterPro" id="IPR050634">
    <property type="entry name" value="DNA_Topoisomerase_II"/>
</dbReference>
<evidence type="ECO:0000256" key="19">
    <source>
        <dbReference type="RuleBase" id="RU362094"/>
    </source>
</evidence>
<dbReference type="Gene3D" id="3.90.199.10">
    <property type="entry name" value="Topoisomerase II, domain 5"/>
    <property type="match status" value="1"/>
</dbReference>
<evidence type="ECO:0000256" key="20">
    <source>
        <dbReference type="SAM" id="Coils"/>
    </source>
</evidence>
<dbReference type="Pfam" id="PF02518">
    <property type="entry name" value="HATPase_c"/>
    <property type="match status" value="1"/>
</dbReference>
<dbReference type="Gene3D" id="3.30.565.10">
    <property type="entry name" value="Histidine kinase-like ATPase, C-terminal domain"/>
    <property type="match status" value="1"/>
</dbReference>
<dbReference type="Pfam" id="PF00204">
    <property type="entry name" value="DNA_gyraseB"/>
    <property type="match status" value="1"/>
</dbReference>
<organism evidence="24 25">
    <name type="scientific">Ancylostoma duodenale</name>
    <dbReference type="NCBI Taxonomy" id="51022"/>
    <lineage>
        <taxon>Eukaryota</taxon>
        <taxon>Metazoa</taxon>
        <taxon>Ecdysozoa</taxon>
        <taxon>Nematoda</taxon>
        <taxon>Chromadorea</taxon>
        <taxon>Rhabditida</taxon>
        <taxon>Rhabditina</taxon>
        <taxon>Rhabditomorpha</taxon>
        <taxon>Strongyloidea</taxon>
        <taxon>Ancylostomatidae</taxon>
        <taxon>Ancylostomatinae</taxon>
        <taxon>Ancylostoma</taxon>
    </lineage>
</organism>
<dbReference type="Pfam" id="PF00521">
    <property type="entry name" value="DNA_topoisoIV"/>
    <property type="match status" value="1"/>
</dbReference>
<dbReference type="InterPro" id="IPR013757">
    <property type="entry name" value="Topo_IIA_A_a_sf"/>
</dbReference>
<dbReference type="Pfam" id="PF16898">
    <property type="entry name" value="TOPRIM_C"/>
    <property type="match status" value="1"/>
</dbReference>
<evidence type="ECO:0000256" key="18">
    <source>
        <dbReference type="PROSITE-ProRule" id="PRU01384"/>
    </source>
</evidence>
<comment type="cofactor">
    <cofactor evidence="3">
        <name>Mn(2+)</name>
        <dbReference type="ChEBI" id="CHEBI:29035"/>
    </cofactor>
</comment>
<keyword evidence="16" id="KW-0539">Nucleus</keyword>
<dbReference type="Gene3D" id="3.30.1360.40">
    <property type="match status" value="1"/>
</dbReference>
<dbReference type="InterPro" id="IPR036890">
    <property type="entry name" value="HATPase_C_sf"/>
</dbReference>
<dbReference type="PRINTS" id="PR00418">
    <property type="entry name" value="TPI2FAMILY"/>
</dbReference>
<dbReference type="InterPro" id="IPR002205">
    <property type="entry name" value="Topo_IIA_dom_A"/>
</dbReference>
<reference evidence="24 25" key="1">
    <citation type="submission" date="2013-12" db="EMBL/GenBank/DDBJ databases">
        <title>Draft genome of the parsitic nematode Ancylostoma duodenale.</title>
        <authorList>
            <person name="Mitreva M."/>
        </authorList>
    </citation>
    <scope>NUCLEOTIDE SEQUENCE [LARGE SCALE GENOMIC DNA]</scope>
    <source>
        <strain evidence="24 25">Zhejiang</strain>
    </source>
</reference>
<dbReference type="GO" id="GO:0051301">
    <property type="term" value="P:cell division"/>
    <property type="evidence" value="ECO:0007669"/>
    <property type="project" value="UniProtKB-KW"/>
</dbReference>
<dbReference type="EMBL" id="KN733865">
    <property type="protein sequence ID" value="KIH57849.1"/>
    <property type="molecule type" value="Genomic_DNA"/>
</dbReference>
<dbReference type="SUPFAM" id="SSF55874">
    <property type="entry name" value="ATPase domain of HSP90 chaperone/DNA topoisomerase II/histidine kinase"/>
    <property type="match status" value="1"/>
</dbReference>
<dbReference type="FunFam" id="3.30.1360.40:FF:000003">
    <property type="entry name" value="DNA topoisomerase 2"/>
    <property type="match status" value="1"/>
</dbReference>
<dbReference type="GO" id="GO:0003677">
    <property type="term" value="F:DNA binding"/>
    <property type="evidence" value="ECO:0007669"/>
    <property type="project" value="UniProtKB-UniRule"/>
</dbReference>
<keyword evidence="20" id="KW-0175">Coiled coil</keyword>
<dbReference type="PROSITE" id="PS52040">
    <property type="entry name" value="TOPO_IIA"/>
    <property type="match status" value="1"/>
</dbReference>
<comment type="cofactor">
    <cofactor evidence="4">
        <name>Mg(2+)</name>
        <dbReference type="ChEBI" id="CHEBI:18420"/>
    </cofactor>
</comment>
<evidence type="ECO:0000313" key="24">
    <source>
        <dbReference type="EMBL" id="KIH57849.1"/>
    </source>
</evidence>
<dbReference type="GO" id="GO:0046872">
    <property type="term" value="F:metal ion binding"/>
    <property type="evidence" value="ECO:0007669"/>
    <property type="project" value="UniProtKB-KW"/>
</dbReference>
<evidence type="ECO:0000256" key="5">
    <source>
        <dbReference type="ARBA" id="ARBA00004123"/>
    </source>
</evidence>
<comment type="cofactor">
    <cofactor evidence="2">
        <name>Ca(2+)</name>
        <dbReference type="ChEBI" id="CHEBI:29108"/>
    </cofactor>
</comment>
<dbReference type="InterPro" id="IPR003594">
    <property type="entry name" value="HATPase_dom"/>
</dbReference>
<evidence type="ECO:0000256" key="6">
    <source>
        <dbReference type="ARBA" id="ARBA00011080"/>
    </source>
</evidence>
<comment type="similarity">
    <text evidence="6 19">Belongs to the type II topoisomerase family.</text>
</comment>
<feature type="coiled-coil region" evidence="20">
    <location>
        <begin position="1190"/>
        <end position="1217"/>
    </location>
</feature>
<protein>
    <recommendedName>
        <fullName evidence="19">DNA topoisomerase 2</fullName>
        <ecNumber evidence="19">5.6.2.2</ecNumber>
    </recommendedName>
</protein>
<dbReference type="InterPro" id="IPR001154">
    <property type="entry name" value="TopoII_euk"/>
</dbReference>
<dbReference type="InterPro" id="IPR020568">
    <property type="entry name" value="Ribosomal_Su5_D2-typ_SF"/>
</dbReference>
<keyword evidence="15 18" id="KW-0413">Isomerase</keyword>
<feature type="domain" description="Toprim" evidence="22">
    <location>
        <begin position="505"/>
        <end position="622"/>
    </location>
</feature>
<dbReference type="SUPFAM" id="SSF54211">
    <property type="entry name" value="Ribosomal protein S5 domain 2-like"/>
    <property type="match status" value="1"/>
</dbReference>
<name>A0A0C2GGA6_9BILA</name>
<dbReference type="InterPro" id="IPR013758">
    <property type="entry name" value="Topo_IIA_A/C_ab"/>
</dbReference>
<accession>A0A0C2GGA6</accession>
<dbReference type="GO" id="GO:0000819">
    <property type="term" value="P:sister chromatid segregation"/>
    <property type="evidence" value="ECO:0007669"/>
    <property type="project" value="TreeGrafter"/>
</dbReference>
<dbReference type="Gene3D" id="1.10.268.10">
    <property type="entry name" value="Topoisomerase, domain 3"/>
    <property type="match status" value="1"/>
</dbReference>
<feature type="region of interest" description="Disordered" evidence="21">
    <location>
        <begin position="1294"/>
        <end position="1548"/>
    </location>
</feature>
<feature type="compositionally biased region" description="Basic and acidic residues" evidence="21">
    <location>
        <begin position="24"/>
        <end position="46"/>
    </location>
</feature>
<keyword evidence="17" id="KW-0131">Cell cycle</keyword>
<feature type="compositionally biased region" description="Basic and acidic residues" evidence="21">
    <location>
        <begin position="1294"/>
        <end position="1336"/>
    </location>
</feature>
<evidence type="ECO:0000259" key="22">
    <source>
        <dbReference type="PROSITE" id="PS50880"/>
    </source>
</evidence>
<dbReference type="SMART" id="SM00433">
    <property type="entry name" value="TOP2c"/>
    <property type="match status" value="1"/>
</dbReference>
<feature type="compositionally biased region" description="Acidic residues" evidence="21">
    <location>
        <begin position="1"/>
        <end position="11"/>
    </location>
</feature>
<dbReference type="CDD" id="cd03481">
    <property type="entry name" value="TopoIIA_Trans_ScTopoIIA"/>
    <property type="match status" value="1"/>
</dbReference>
<dbReference type="FunFam" id="3.40.50.670:FF:000001">
    <property type="entry name" value="DNA topoisomerase 2"/>
    <property type="match status" value="2"/>
</dbReference>
<dbReference type="Gene3D" id="3.40.50.670">
    <property type="match status" value="1"/>
</dbReference>
<keyword evidence="25" id="KW-1185">Reference proteome</keyword>
<keyword evidence="8" id="KW-0479">Metal-binding</keyword>
<dbReference type="PANTHER" id="PTHR10169">
    <property type="entry name" value="DNA TOPOISOMERASE/GYRASE"/>
    <property type="match status" value="1"/>
</dbReference>
<keyword evidence="14 18" id="KW-0238">DNA-binding</keyword>